<dbReference type="EMBL" id="SNZH01000002">
    <property type="protein sequence ID" value="TDR47466.1"/>
    <property type="molecule type" value="Genomic_DNA"/>
</dbReference>
<name>A0A4V3DN85_9GAMM</name>
<organism evidence="2 3">
    <name type="scientific">Tahibacter aquaticus</name>
    <dbReference type="NCBI Taxonomy" id="520092"/>
    <lineage>
        <taxon>Bacteria</taxon>
        <taxon>Pseudomonadati</taxon>
        <taxon>Pseudomonadota</taxon>
        <taxon>Gammaproteobacteria</taxon>
        <taxon>Lysobacterales</taxon>
        <taxon>Rhodanobacteraceae</taxon>
        <taxon>Tahibacter</taxon>
    </lineage>
</organism>
<evidence type="ECO:0000313" key="3">
    <source>
        <dbReference type="Proteomes" id="UP000295293"/>
    </source>
</evidence>
<evidence type="ECO:0000256" key="1">
    <source>
        <dbReference type="SAM" id="SignalP"/>
    </source>
</evidence>
<dbReference type="OrthoDB" id="9856660at2"/>
<dbReference type="AlphaFoldDB" id="A0A4V3DN85"/>
<comment type="caution">
    <text evidence="2">The sequence shown here is derived from an EMBL/GenBank/DDBJ whole genome shotgun (WGS) entry which is preliminary data.</text>
</comment>
<feature type="chain" id="PRO_5020715000" evidence="1">
    <location>
        <begin position="20"/>
        <end position="200"/>
    </location>
</feature>
<keyword evidence="3" id="KW-1185">Reference proteome</keyword>
<gene>
    <name evidence="2" type="ORF">DFR29_102126</name>
</gene>
<feature type="signal peptide" evidence="1">
    <location>
        <begin position="1"/>
        <end position="19"/>
    </location>
</feature>
<sequence>MIRATIATALGLTAMSVFAAEKFPAHPLSGSFALASSTPAIDGIDARQLQPEIFQPGQRVQFEFHGETGADRPGREDYKVTLFAPFPRSFCLRPQWSLSCPSIDGTRPPDDNDRPPGTPLVYEANLDAQRLKTQADVDLYKHFVPYGLKPGGFVYVLTYTDSRASYVLYLKDADTLISRAAYNKSDDEVIAVDQVLKRVK</sequence>
<evidence type="ECO:0000313" key="2">
    <source>
        <dbReference type="EMBL" id="TDR47466.1"/>
    </source>
</evidence>
<keyword evidence="1" id="KW-0732">Signal</keyword>
<dbReference type="Proteomes" id="UP000295293">
    <property type="component" value="Unassembled WGS sequence"/>
</dbReference>
<protein>
    <submittedName>
        <fullName evidence="2">Uncharacterized protein</fullName>
    </submittedName>
</protein>
<accession>A0A4V3DN85</accession>
<dbReference type="RefSeq" id="WP_133817187.1">
    <property type="nucleotide sequence ID" value="NZ_SNZH01000002.1"/>
</dbReference>
<proteinExistence type="predicted"/>
<reference evidence="2 3" key="1">
    <citation type="submission" date="2019-03" db="EMBL/GenBank/DDBJ databases">
        <title>Genomic Encyclopedia of Type Strains, Phase IV (KMG-IV): sequencing the most valuable type-strain genomes for metagenomic binning, comparative biology and taxonomic classification.</title>
        <authorList>
            <person name="Goeker M."/>
        </authorList>
    </citation>
    <scope>NUCLEOTIDE SEQUENCE [LARGE SCALE GENOMIC DNA]</scope>
    <source>
        <strain evidence="2 3">DSM 21667</strain>
    </source>
</reference>